<dbReference type="Proteomes" id="UP001145114">
    <property type="component" value="Unassembled WGS sequence"/>
</dbReference>
<proteinExistence type="predicted"/>
<evidence type="ECO:0000313" key="1">
    <source>
        <dbReference type="EMBL" id="KAJ1677227.1"/>
    </source>
</evidence>
<feature type="non-terminal residue" evidence="1">
    <location>
        <position position="231"/>
    </location>
</feature>
<accession>A0ACC1HL98</accession>
<evidence type="ECO:0000313" key="2">
    <source>
        <dbReference type="Proteomes" id="UP001145114"/>
    </source>
</evidence>
<reference evidence="1" key="1">
    <citation type="submission" date="2022-06" db="EMBL/GenBank/DDBJ databases">
        <title>Phylogenomic reconstructions and comparative analyses of Kickxellomycotina fungi.</title>
        <authorList>
            <person name="Reynolds N.K."/>
            <person name="Stajich J.E."/>
            <person name="Barry K."/>
            <person name="Grigoriev I.V."/>
            <person name="Crous P."/>
            <person name="Smith M.E."/>
        </authorList>
    </citation>
    <scope>NUCLEOTIDE SEQUENCE</scope>
    <source>
        <strain evidence="1">RSA 2271</strain>
    </source>
</reference>
<name>A0ACC1HL98_9FUNG</name>
<keyword evidence="1" id="KW-0808">Transferase</keyword>
<organism evidence="1 2">
    <name type="scientific">Spiromyces aspiralis</name>
    <dbReference type="NCBI Taxonomy" id="68401"/>
    <lineage>
        <taxon>Eukaryota</taxon>
        <taxon>Fungi</taxon>
        <taxon>Fungi incertae sedis</taxon>
        <taxon>Zoopagomycota</taxon>
        <taxon>Kickxellomycotina</taxon>
        <taxon>Kickxellomycetes</taxon>
        <taxon>Kickxellales</taxon>
        <taxon>Kickxellaceae</taxon>
        <taxon>Spiromyces</taxon>
    </lineage>
</organism>
<keyword evidence="1" id="KW-0012">Acyltransferase</keyword>
<keyword evidence="2" id="KW-1185">Reference proteome</keyword>
<dbReference type="EC" id="2.3.1.97" evidence="1"/>
<gene>
    <name evidence="1" type="primary">NMT1_1</name>
    <name evidence="1" type="ORF">EV182_006609</name>
</gene>
<sequence length="231" mass="26454">MSDEKPSLSPRKEKSPQSESSEVRDEKLQALLEKLNLQLEGEPGSPSVDGGKRVHNFWSTQPVPQKPDSVVKKDSPIHPDLPFDEIRKEPIDLPNGMHWCAVDVNSDEEIMELYNLLTENYVEDVDSMFRFDYSSEFLHWALKPPGWRKEWHVGIRYNETGRLIAFISAIPLKLKVRETTKQMVEINFLCVLKNLRKIGLSPTLIKEVTRRVNLTGTFQAVYTAGIKIPTP</sequence>
<dbReference type="EMBL" id="JAMZIH010002779">
    <property type="protein sequence ID" value="KAJ1677227.1"/>
    <property type="molecule type" value="Genomic_DNA"/>
</dbReference>
<protein>
    <submittedName>
        <fullName evidence="1">Glycylpeptide N-tetradecanoyltransferase</fullName>
        <ecNumber evidence="1">2.3.1.97</ecNumber>
    </submittedName>
</protein>
<comment type="caution">
    <text evidence="1">The sequence shown here is derived from an EMBL/GenBank/DDBJ whole genome shotgun (WGS) entry which is preliminary data.</text>
</comment>